<keyword evidence="2 3" id="KW-0539">Nucleus</keyword>
<feature type="region of interest" description="Disordered" evidence="4">
    <location>
        <begin position="203"/>
        <end position="223"/>
    </location>
</feature>
<reference evidence="7" key="1">
    <citation type="submission" date="2024-07" db="EMBL/GenBank/DDBJ databases">
        <title>Two chromosome-level genome assemblies of Korean endemic species Abeliophyllum distichum and Forsythia ovata (Oleaceae).</title>
        <authorList>
            <person name="Jang H."/>
        </authorList>
    </citation>
    <scope>NUCLEOTIDE SEQUENCE [LARGE SCALE GENOMIC DNA]</scope>
</reference>
<dbReference type="GO" id="GO:0005634">
    <property type="term" value="C:nucleus"/>
    <property type="evidence" value="ECO:0007669"/>
    <property type="project" value="UniProtKB-SubCell"/>
</dbReference>
<organism evidence="6 7">
    <name type="scientific">Abeliophyllum distichum</name>
    <dbReference type="NCBI Taxonomy" id="126358"/>
    <lineage>
        <taxon>Eukaryota</taxon>
        <taxon>Viridiplantae</taxon>
        <taxon>Streptophyta</taxon>
        <taxon>Embryophyta</taxon>
        <taxon>Tracheophyta</taxon>
        <taxon>Spermatophyta</taxon>
        <taxon>Magnoliopsida</taxon>
        <taxon>eudicotyledons</taxon>
        <taxon>Gunneridae</taxon>
        <taxon>Pentapetalae</taxon>
        <taxon>asterids</taxon>
        <taxon>lamiids</taxon>
        <taxon>Lamiales</taxon>
        <taxon>Oleaceae</taxon>
        <taxon>Forsythieae</taxon>
        <taxon>Abeliophyllum</taxon>
    </lineage>
</organism>
<name>A0ABD1QK20_9LAMI</name>
<gene>
    <name evidence="6" type="ORF">Adt_36634</name>
</gene>
<comment type="subcellular location">
    <subcellularLocation>
        <location evidence="1 3">Nucleus</location>
    </subcellularLocation>
</comment>
<feature type="compositionally biased region" description="Basic and acidic residues" evidence="4">
    <location>
        <begin position="210"/>
        <end position="222"/>
    </location>
</feature>
<dbReference type="PROSITE" id="PS51017">
    <property type="entry name" value="CCT"/>
    <property type="match status" value="1"/>
</dbReference>
<dbReference type="EMBL" id="JBFOLK010000011">
    <property type="protein sequence ID" value="KAL2475898.1"/>
    <property type="molecule type" value="Genomic_DNA"/>
</dbReference>
<sequence>MEYSIPDPYYSNYNFIFPGEFYNFPTPPATCPNGSGIAMCNQETLPFFNNNEELNMLPLMSSNINSPISSESLPEQLVVSDMAMQALPNGYRGFCDFGAASGGFEARYQNELREPSECNGLMPNLCPAYPGVGENWGIQGKPAENVEETAMKVGRYSIEERKDRIMRYLKKRNQRNFNKTIKYACRKTLADKRVRVRGRFAKNNEPSEYGNEKKSNNNRCEDNNTCYDDSIQMKYDDEDDWLEAAMSSLMYFPYISS</sequence>
<feature type="domain" description="CCT" evidence="5">
    <location>
        <begin position="161"/>
        <end position="203"/>
    </location>
</feature>
<comment type="caution">
    <text evidence="6">The sequence shown here is derived from an EMBL/GenBank/DDBJ whole genome shotgun (WGS) entry which is preliminary data.</text>
</comment>
<protein>
    <submittedName>
        <fullName evidence="6">Activator of spomin::LUC2</fullName>
    </submittedName>
</protein>
<dbReference type="Proteomes" id="UP001604336">
    <property type="component" value="Unassembled WGS sequence"/>
</dbReference>
<dbReference type="PANTHER" id="PTHR31319">
    <property type="entry name" value="ZINC FINGER PROTEIN CONSTANS-LIKE 4"/>
    <property type="match status" value="1"/>
</dbReference>
<proteinExistence type="predicted"/>
<dbReference type="InterPro" id="IPR045281">
    <property type="entry name" value="CONSTANS-like"/>
</dbReference>
<accession>A0ABD1QK20</accession>
<evidence type="ECO:0000256" key="3">
    <source>
        <dbReference type="PROSITE-ProRule" id="PRU00357"/>
    </source>
</evidence>
<evidence type="ECO:0000256" key="2">
    <source>
        <dbReference type="ARBA" id="ARBA00023242"/>
    </source>
</evidence>
<dbReference type="Pfam" id="PF06203">
    <property type="entry name" value="CCT"/>
    <property type="match status" value="1"/>
</dbReference>
<evidence type="ECO:0000256" key="4">
    <source>
        <dbReference type="SAM" id="MobiDB-lite"/>
    </source>
</evidence>
<dbReference type="InterPro" id="IPR010402">
    <property type="entry name" value="CCT_domain"/>
</dbReference>
<dbReference type="PANTHER" id="PTHR31319:SF110">
    <property type="entry name" value="CCT MOTIF FAMILY PROTEIN"/>
    <property type="match status" value="1"/>
</dbReference>
<evidence type="ECO:0000256" key="1">
    <source>
        <dbReference type="ARBA" id="ARBA00004123"/>
    </source>
</evidence>
<dbReference type="AlphaFoldDB" id="A0ABD1QK20"/>
<keyword evidence="7" id="KW-1185">Reference proteome</keyword>
<evidence type="ECO:0000313" key="6">
    <source>
        <dbReference type="EMBL" id="KAL2475898.1"/>
    </source>
</evidence>
<evidence type="ECO:0000313" key="7">
    <source>
        <dbReference type="Proteomes" id="UP001604336"/>
    </source>
</evidence>
<evidence type="ECO:0000259" key="5">
    <source>
        <dbReference type="PROSITE" id="PS51017"/>
    </source>
</evidence>